<gene>
    <name evidence="7" type="primary">rplP</name>
    <name evidence="10" type="ORF">EP073_05035</name>
</gene>
<dbReference type="PRINTS" id="PR00060">
    <property type="entry name" value="RIBOSOMALL16"/>
</dbReference>
<proteinExistence type="inferred from homology"/>
<keyword evidence="11" id="KW-1185">Reference proteome</keyword>
<evidence type="ECO:0000256" key="7">
    <source>
        <dbReference type="HAMAP-Rule" id="MF_01342"/>
    </source>
</evidence>
<dbReference type="NCBIfam" id="TIGR01164">
    <property type="entry name" value="rplP_bact"/>
    <property type="match status" value="1"/>
</dbReference>
<dbReference type="InterPro" id="IPR036920">
    <property type="entry name" value="Ribosomal_uL16_sf"/>
</dbReference>
<comment type="function">
    <text evidence="7 9">Binds 23S rRNA and is also seen to make contacts with the A and possibly P site tRNAs.</text>
</comment>
<dbReference type="RefSeq" id="WP_128466071.1">
    <property type="nucleotide sequence ID" value="NZ_CP035108.1"/>
</dbReference>
<evidence type="ECO:0000313" key="10">
    <source>
        <dbReference type="EMBL" id="QAR32785.1"/>
    </source>
</evidence>
<keyword evidence="7 9" id="KW-0694">RNA-binding</keyword>
<sequence length="140" mass="15850">MLMPKRMKYRKQFKGRNEGKANKGHKVAFGDFGIQSLDNGRITSRQIEAARIAINRYVKRGGTVTIRIFPHKPVTKKPLEVRQGKGKGAVEYYVAEVKNGTVLYEIAGVTEEQAREAFRLAAHKLPVKCKFVFRETEAAE</sequence>
<evidence type="ECO:0000313" key="11">
    <source>
        <dbReference type="Proteomes" id="UP000287502"/>
    </source>
</evidence>
<keyword evidence="5 7" id="KW-0687">Ribonucleoprotein</keyword>
<dbReference type="OrthoDB" id="9802589at2"/>
<accession>A0A3R5YYT5</accession>
<evidence type="ECO:0000256" key="4">
    <source>
        <dbReference type="ARBA" id="ARBA00022980"/>
    </source>
</evidence>
<keyword evidence="4 7" id="KW-0689">Ribosomal protein</keyword>
<dbReference type="SUPFAM" id="SSF54686">
    <property type="entry name" value="Ribosomal protein L16p/L10e"/>
    <property type="match status" value="1"/>
</dbReference>
<name>A0A3R5YYT5_9BACT</name>
<evidence type="ECO:0000256" key="9">
    <source>
        <dbReference type="RuleBase" id="RU004414"/>
    </source>
</evidence>
<dbReference type="PANTHER" id="PTHR12220:SF13">
    <property type="entry name" value="LARGE RIBOSOMAL SUBUNIT PROTEIN UL16M"/>
    <property type="match status" value="1"/>
</dbReference>
<evidence type="ECO:0000256" key="2">
    <source>
        <dbReference type="ARBA" id="ARBA00022555"/>
    </source>
</evidence>
<evidence type="ECO:0000256" key="5">
    <source>
        <dbReference type="ARBA" id="ARBA00023274"/>
    </source>
</evidence>
<dbReference type="Pfam" id="PF00252">
    <property type="entry name" value="Ribosomal_L16"/>
    <property type="match status" value="1"/>
</dbReference>
<dbReference type="InterPro" id="IPR000114">
    <property type="entry name" value="Ribosomal_uL16_bact-type"/>
</dbReference>
<organism evidence="10 11">
    <name type="scientific">Geovibrio thiophilus</name>
    <dbReference type="NCBI Taxonomy" id="139438"/>
    <lineage>
        <taxon>Bacteria</taxon>
        <taxon>Pseudomonadati</taxon>
        <taxon>Deferribacterota</taxon>
        <taxon>Deferribacteres</taxon>
        <taxon>Deferribacterales</taxon>
        <taxon>Geovibrionaceae</taxon>
        <taxon>Geovibrio</taxon>
    </lineage>
</organism>
<dbReference type="Gene3D" id="3.90.1170.10">
    <property type="entry name" value="Ribosomal protein L10e/L16"/>
    <property type="match status" value="1"/>
</dbReference>
<reference evidence="10 11" key="1">
    <citation type="submission" date="2019-01" db="EMBL/GenBank/DDBJ databases">
        <title>Geovibrio thiophilus DSM 11263, complete genome.</title>
        <authorList>
            <person name="Spring S."/>
            <person name="Bunk B."/>
            <person name="Sproer C."/>
        </authorList>
    </citation>
    <scope>NUCLEOTIDE SEQUENCE [LARGE SCALE GENOMIC DNA]</scope>
    <source>
        <strain evidence="10 11">DSM 11263</strain>
    </source>
</reference>
<dbReference type="InterPro" id="IPR016180">
    <property type="entry name" value="Ribosomal_uL16_dom"/>
</dbReference>
<dbReference type="Proteomes" id="UP000287502">
    <property type="component" value="Chromosome"/>
</dbReference>
<dbReference type="PANTHER" id="PTHR12220">
    <property type="entry name" value="50S/60S RIBOSOMAL PROTEIN L16"/>
    <property type="match status" value="1"/>
</dbReference>
<evidence type="ECO:0000256" key="1">
    <source>
        <dbReference type="ARBA" id="ARBA00008931"/>
    </source>
</evidence>
<dbReference type="KEGG" id="gtl:EP073_05035"/>
<evidence type="ECO:0000256" key="3">
    <source>
        <dbReference type="ARBA" id="ARBA00022730"/>
    </source>
</evidence>
<protein>
    <recommendedName>
        <fullName evidence="6 7">Large ribosomal subunit protein uL16</fullName>
    </recommendedName>
</protein>
<comment type="similarity">
    <text evidence="1 7 8">Belongs to the universal ribosomal protein uL16 family.</text>
</comment>
<comment type="subunit">
    <text evidence="7 9">Part of the 50S ribosomal subunit.</text>
</comment>
<dbReference type="GO" id="GO:0003735">
    <property type="term" value="F:structural constituent of ribosome"/>
    <property type="evidence" value="ECO:0007669"/>
    <property type="project" value="InterPro"/>
</dbReference>
<keyword evidence="3 7" id="KW-0699">rRNA-binding</keyword>
<dbReference type="EMBL" id="CP035108">
    <property type="protein sequence ID" value="QAR32785.1"/>
    <property type="molecule type" value="Genomic_DNA"/>
</dbReference>
<dbReference type="CDD" id="cd01433">
    <property type="entry name" value="Ribosomal_L16_L10e"/>
    <property type="match status" value="1"/>
</dbReference>
<dbReference type="GO" id="GO:0019843">
    <property type="term" value="F:rRNA binding"/>
    <property type="evidence" value="ECO:0007669"/>
    <property type="project" value="UniProtKB-UniRule"/>
</dbReference>
<dbReference type="HAMAP" id="MF_01342">
    <property type="entry name" value="Ribosomal_uL16"/>
    <property type="match status" value="1"/>
</dbReference>
<keyword evidence="2 7" id="KW-0820">tRNA-binding</keyword>
<dbReference type="GO" id="GO:0006412">
    <property type="term" value="P:translation"/>
    <property type="evidence" value="ECO:0007669"/>
    <property type="project" value="UniProtKB-UniRule"/>
</dbReference>
<evidence type="ECO:0000256" key="8">
    <source>
        <dbReference type="RuleBase" id="RU004413"/>
    </source>
</evidence>
<dbReference type="InterPro" id="IPR047873">
    <property type="entry name" value="Ribosomal_uL16"/>
</dbReference>
<dbReference type="GO" id="GO:0000049">
    <property type="term" value="F:tRNA binding"/>
    <property type="evidence" value="ECO:0007669"/>
    <property type="project" value="UniProtKB-KW"/>
</dbReference>
<dbReference type="GO" id="GO:0022625">
    <property type="term" value="C:cytosolic large ribosomal subunit"/>
    <property type="evidence" value="ECO:0007669"/>
    <property type="project" value="TreeGrafter"/>
</dbReference>
<dbReference type="FunFam" id="3.90.1170.10:FF:000001">
    <property type="entry name" value="50S ribosomal protein L16"/>
    <property type="match status" value="1"/>
</dbReference>
<dbReference type="AlphaFoldDB" id="A0A3R5YYT5"/>
<evidence type="ECO:0000256" key="6">
    <source>
        <dbReference type="ARBA" id="ARBA00035198"/>
    </source>
</evidence>